<evidence type="ECO:0000313" key="1">
    <source>
        <dbReference type="EMBL" id="GAH91106.1"/>
    </source>
</evidence>
<reference evidence="1" key="1">
    <citation type="journal article" date="2014" name="Front. Microbiol.">
        <title>High frequency of phylogenetically diverse reductive dehalogenase-homologous genes in deep subseafloor sedimentary metagenomes.</title>
        <authorList>
            <person name="Kawai M."/>
            <person name="Futagami T."/>
            <person name="Toyoda A."/>
            <person name="Takaki Y."/>
            <person name="Nishi S."/>
            <person name="Hori S."/>
            <person name="Arai W."/>
            <person name="Tsubouchi T."/>
            <person name="Morono Y."/>
            <person name="Uchiyama I."/>
            <person name="Ito T."/>
            <person name="Fujiyama A."/>
            <person name="Inagaki F."/>
            <person name="Takami H."/>
        </authorList>
    </citation>
    <scope>NUCLEOTIDE SEQUENCE</scope>
    <source>
        <strain evidence="1">Expedition CK06-06</strain>
    </source>
</reference>
<feature type="non-terminal residue" evidence="1">
    <location>
        <position position="54"/>
    </location>
</feature>
<gene>
    <name evidence="1" type="ORF">S03H2_72575</name>
</gene>
<accession>X1J8U0</accession>
<sequence length="54" mass="6187">NITFFDIIMAPEEEYFESCKQYLDVPEAIGLDGIDLESYIIASYVIKRPKGQNV</sequence>
<feature type="non-terminal residue" evidence="1">
    <location>
        <position position="1"/>
    </location>
</feature>
<comment type="caution">
    <text evidence="1">The sequence shown here is derived from an EMBL/GenBank/DDBJ whole genome shotgun (WGS) entry which is preliminary data.</text>
</comment>
<organism evidence="1">
    <name type="scientific">marine sediment metagenome</name>
    <dbReference type="NCBI Taxonomy" id="412755"/>
    <lineage>
        <taxon>unclassified sequences</taxon>
        <taxon>metagenomes</taxon>
        <taxon>ecological metagenomes</taxon>
    </lineage>
</organism>
<name>X1J8U0_9ZZZZ</name>
<protein>
    <submittedName>
        <fullName evidence="1">Uncharacterized protein</fullName>
    </submittedName>
</protein>
<proteinExistence type="predicted"/>
<dbReference type="AlphaFoldDB" id="X1J8U0"/>
<dbReference type="EMBL" id="BARU01049161">
    <property type="protein sequence ID" value="GAH91106.1"/>
    <property type="molecule type" value="Genomic_DNA"/>
</dbReference>